<evidence type="ECO:0000313" key="8">
    <source>
        <dbReference type="EMBL" id="AMK12471.1"/>
    </source>
</evidence>
<dbReference type="PANTHER" id="PTHR30461">
    <property type="entry name" value="DNA-INVERTASE FROM LAMBDOID PROPHAGE"/>
    <property type="match status" value="1"/>
</dbReference>
<dbReference type="Gene3D" id="3.40.50.1390">
    <property type="entry name" value="Resolvase, N-terminal catalytic domain"/>
    <property type="match status" value="1"/>
</dbReference>
<proteinExistence type="inferred from homology"/>
<feature type="active site" description="O-(5'-phospho-DNA)-serine intermediate" evidence="5 6">
    <location>
        <position position="12"/>
    </location>
</feature>
<evidence type="ECO:0000259" key="7">
    <source>
        <dbReference type="PROSITE" id="PS51736"/>
    </source>
</evidence>
<protein>
    <submittedName>
        <fullName evidence="9">DNA invertase Pin-like site-specific DNA recombinase</fullName>
    </submittedName>
    <submittedName>
        <fullName evidence="8">Transposase</fullName>
    </submittedName>
</protein>
<dbReference type="RefSeq" id="WP_066806066.1">
    <property type="nucleotide sequence ID" value="NZ_CP014206.1"/>
</dbReference>
<keyword evidence="10" id="KW-1185">Reference proteome</keyword>
<dbReference type="CDD" id="cd00569">
    <property type="entry name" value="HTH_Hin_like"/>
    <property type="match status" value="1"/>
</dbReference>
<evidence type="ECO:0000313" key="10">
    <source>
        <dbReference type="Proteomes" id="UP000055611"/>
    </source>
</evidence>
<dbReference type="GO" id="GO:0003677">
    <property type="term" value="F:DNA binding"/>
    <property type="evidence" value="ECO:0007669"/>
    <property type="project" value="UniProtKB-KW"/>
</dbReference>
<evidence type="ECO:0000256" key="1">
    <source>
        <dbReference type="ARBA" id="ARBA00009913"/>
    </source>
</evidence>
<gene>
    <name evidence="8" type="ORF">AWY79_15865</name>
    <name evidence="9" type="ORF">EDC59_102205</name>
</gene>
<comment type="similarity">
    <text evidence="1">Belongs to the site-specific recombinase resolvase family.</text>
</comment>
<dbReference type="GO" id="GO:0015074">
    <property type="term" value="P:DNA integration"/>
    <property type="evidence" value="ECO:0007669"/>
    <property type="project" value="UniProtKB-KW"/>
</dbReference>
<dbReference type="Pfam" id="PF02796">
    <property type="entry name" value="HTH_7"/>
    <property type="match status" value="1"/>
</dbReference>
<feature type="domain" description="Resolvase/invertase-type recombinase catalytic" evidence="7">
    <location>
        <begin position="4"/>
        <end position="139"/>
    </location>
</feature>
<dbReference type="InterPro" id="IPR006118">
    <property type="entry name" value="Recombinase_CS"/>
</dbReference>
<dbReference type="Pfam" id="PF00239">
    <property type="entry name" value="Resolvase"/>
    <property type="match status" value="1"/>
</dbReference>
<dbReference type="PROSITE" id="PS00397">
    <property type="entry name" value="RECOMBINASES_1"/>
    <property type="match status" value="1"/>
</dbReference>
<dbReference type="InterPro" id="IPR050639">
    <property type="entry name" value="SSR_resolvase"/>
</dbReference>
<evidence type="ECO:0000256" key="6">
    <source>
        <dbReference type="PROSITE-ProRule" id="PRU10137"/>
    </source>
</evidence>
<evidence type="ECO:0000313" key="11">
    <source>
        <dbReference type="Proteomes" id="UP000295506"/>
    </source>
</evidence>
<dbReference type="KEGG" id="dej:AWY79_15865"/>
<dbReference type="InterPro" id="IPR006120">
    <property type="entry name" value="Resolvase_HTH_dom"/>
</dbReference>
<dbReference type="SUPFAM" id="SSF53041">
    <property type="entry name" value="Resolvase-like"/>
    <property type="match status" value="1"/>
</dbReference>
<dbReference type="Proteomes" id="UP000055611">
    <property type="component" value="Chromosome"/>
</dbReference>
<dbReference type="InterPro" id="IPR009057">
    <property type="entry name" value="Homeodomain-like_sf"/>
</dbReference>
<keyword evidence="4" id="KW-0233">DNA recombination</keyword>
<dbReference type="EMBL" id="CP014206">
    <property type="protein sequence ID" value="AMK12471.1"/>
    <property type="molecule type" value="Genomic_DNA"/>
</dbReference>
<evidence type="ECO:0000256" key="3">
    <source>
        <dbReference type="ARBA" id="ARBA00023125"/>
    </source>
</evidence>
<dbReference type="AlphaFoldDB" id="A0A126QR57"/>
<evidence type="ECO:0000256" key="2">
    <source>
        <dbReference type="ARBA" id="ARBA00022908"/>
    </source>
</evidence>
<dbReference type="InterPro" id="IPR036162">
    <property type="entry name" value="Resolvase-like_N_sf"/>
</dbReference>
<dbReference type="EMBL" id="SOBK01000002">
    <property type="protein sequence ID" value="TDT90775.1"/>
    <property type="molecule type" value="Genomic_DNA"/>
</dbReference>
<reference evidence="8 10" key="1">
    <citation type="journal article" date="2016" name="Front. Microbiol.">
        <title>Genome Sequence of the Piezophilic, Mesophilic Sulfate-Reducing Bacterium Desulfovibrio indicus J2T.</title>
        <authorList>
            <person name="Cao J."/>
            <person name="Maignien L."/>
            <person name="Shao Z."/>
            <person name="Alain K."/>
            <person name="Jebbar M."/>
        </authorList>
    </citation>
    <scope>NUCLEOTIDE SEQUENCE [LARGE SCALE GENOMIC DNA]</scope>
    <source>
        <strain evidence="8 10">J2</strain>
    </source>
</reference>
<evidence type="ECO:0000256" key="4">
    <source>
        <dbReference type="ARBA" id="ARBA00023172"/>
    </source>
</evidence>
<dbReference type="InterPro" id="IPR006119">
    <property type="entry name" value="Resolv_N"/>
</dbReference>
<dbReference type="SUPFAM" id="SSF46689">
    <property type="entry name" value="Homeodomain-like"/>
    <property type="match status" value="1"/>
</dbReference>
<dbReference type="GO" id="GO:0000150">
    <property type="term" value="F:DNA strand exchange activity"/>
    <property type="evidence" value="ECO:0007669"/>
    <property type="project" value="InterPro"/>
</dbReference>
<keyword evidence="3" id="KW-0238">DNA-binding</keyword>
<dbReference type="Proteomes" id="UP000295506">
    <property type="component" value="Unassembled WGS sequence"/>
</dbReference>
<reference evidence="9 11" key="2">
    <citation type="submission" date="2019-03" db="EMBL/GenBank/DDBJ databases">
        <title>Genomic Encyclopedia of Type Strains, Phase IV (KMG-IV): sequencing the most valuable type-strain genomes for metagenomic binning, comparative biology and taxonomic classification.</title>
        <authorList>
            <person name="Goeker M."/>
        </authorList>
    </citation>
    <scope>NUCLEOTIDE SEQUENCE [LARGE SCALE GENOMIC DNA]</scope>
    <source>
        <strain evidence="9 11">DSM 101483</strain>
    </source>
</reference>
<dbReference type="PROSITE" id="PS51736">
    <property type="entry name" value="RECOMBINASES_3"/>
    <property type="match status" value="1"/>
</dbReference>
<organism evidence="9 11">
    <name type="scientific">Pseudodesulfovibrio indicus</name>
    <dbReference type="NCBI Taxonomy" id="1716143"/>
    <lineage>
        <taxon>Bacteria</taxon>
        <taxon>Pseudomonadati</taxon>
        <taxon>Thermodesulfobacteriota</taxon>
        <taxon>Desulfovibrionia</taxon>
        <taxon>Desulfovibrionales</taxon>
        <taxon>Desulfovibrionaceae</taxon>
    </lineage>
</organism>
<dbReference type="PANTHER" id="PTHR30461:SF26">
    <property type="entry name" value="RESOLVASE HOMOLOG YNEB"/>
    <property type="match status" value="1"/>
</dbReference>
<dbReference type="OrthoDB" id="114045at2"/>
<keyword evidence="2" id="KW-0229">DNA integration</keyword>
<dbReference type="SMART" id="SM00857">
    <property type="entry name" value="Resolvase"/>
    <property type="match status" value="1"/>
</dbReference>
<accession>A0A126QR57</accession>
<evidence type="ECO:0000313" key="9">
    <source>
        <dbReference type="EMBL" id="TDT90775.1"/>
    </source>
</evidence>
<name>A0A126QR57_9BACT</name>
<dbReference type="CDD" id="cd03768">
    <property type="entry name" value="SR_ResInv"/>
    <property type="match status" value="1"/>
</dbReference>
<sequence>MAGEHIGYIRVSTLYQNTERQLDGVQLDKIFTDKVSAKDTKRPALGECLDYLRAGDTLHIHSIDRLARNLRDLQDIVSGLVEKGVHVRFEKEGLDLKANGKTNPMTKLMLHMMGAFAEFERELILERQREGIELAKKAGKYKGRKRSLDDAQGKALVERALAGESKAALAREFGVSRQVVYDYMRREQQE</sequence>
<evidence type="ECO:0000256" key="5">
    <source>
        <dbReference type="PIRSR" id="PIRSR606118-50"/>
    </source>
</evidence>